<name>A0AAD9PYV9_ACRCE</name>
<dbReference type="Proteomes" id="UP001249851">
    <property type="component" value="Unassembled WGS sequence"/>
</dbReference>
<organism evidence="1 2">
    <name type="scientific">Acropora cervicornis</name>
    <name type="common">Staghorn coral</name>
    <dbReference type="NCBI Taxonomy" id="6130"/>
    <lineage>
        <taxon>Eukaryota</taxon>
        <taxon>Metazoa</taxon>
        <taxon>Cnidaria</taxon>
        <taxon>Anthozoa</taxon>
        <taxon>Hexacorallia</taxon>
        <taxon>Scleractinia</taxon>
        <taxon>Astrocoeniina</taxon>
        <taxon>Acroporidae</taxon>
        <taxon>Acropora</taxon>
    </lineage>
</organism>
<evidence type="ECO:0000313" key="2">
    <source>
        <dbReference type="Proteomes" id="UP001249851"/>
    </source>
</evidence>
<sequence length="231" mass="25191">MSVIVCRTSIGTSNPRPLSLVFHSKRQVKSNVSCNAILEEGTYMIICSAFNHWQSFEAQRTETSSVSGHADEDIFPSYVLAVHSSRPVMLDQVLMPEFCLADTLLLLATTYGEQHKGITGVTCYYMAQGIAGLLVVAENRLPDHNLIVDCDCSESFNVVSSRGVLTTADCVPPLHKQVLILLTQLEDSEGFAVSHKLSFKVLVHNGYRACGLQNTPPLSPGQSGLHCARPL</sequence>
<evidence type="ECO:0000313" key="1">
    <source>
        <dbReference type="EMBL" id="KAK2551637.1"/>
    </source>
</evidence>
<proteinExistence type="predicted"/>
<reference evidence="1" key="2">
    <citation type="journal article" date="2023" name="Science">
        <title>Genomic signatures of disease resistance in endangered staghorn corals.</title>
        <authorList>
            <person name="Vollmer S.V."/>
            <person name="Selwyn J.D."/>
            <person name="Despard B.A."/>
            <person name="Roesel C.L."/>
        </authorList>
    </citation>
    <scope>NUCLEOTIDE SEQUENCE</scope>
    <source>
        <strain evidence="1">K2</strain>
    </source>
</reference>
<protein>
    <submittedName>
        <fullName evidence="1">Calpain-15</fullName>
    </submittedName>
</protein>
<accession>A0AAD9PYV9</accession>
<keyword evidence="2" id="KW-1185">Reference proteome</keyword>
<dbReference type="AlphaFoldDB" id="A0AAD9PYV9"/>
<comment type="caution">
    <text evidence="1">The sequence shown here is derived from an EMBL/GenBank/DDBJ whole genome shotgun (WGS) entry which is preliminary data.</text>
</comment>
<reference evidence="1" key="1">
    <citation type="journal article" date="2023" name="G3 (Bethesda)">
        <title>Whole genome assembly and annotation of the endangered Caribbean coral Acropora cervicornis.</title>
        <authorList>
            <person name="Selwyn J.D."/>
            <person name="Vollmer S.V."/>
        </authorList>
    </citation>
    <scope>NUCLEOTIDE SEQUENCE</scope>
    <source>
        <strain evidence="1">K2</strain>
    </source>
</reference>
<dbReference type="EMBL" id="JARQWQ010000095">
    <property type="protein sequence ID" value="KAK2551637.1"/>
    <property type="molecule type" value="Genomic_DNA"/>
</dbReference>
<gene>
    <name evidence="1" type="ORF">P5673_027412</name>
</gene>